<dbReference type="AlphaFoldDB" id="A0A8X7SH36"/>
<evidence type="ECO:0000313" key="2">
    <source>
        <dbReference type="Proteomes" id="UP000886595"/>
    </source>
</evidence>
<evidence type="ECO:0000313" key="1">
    <source>
        <dbReference type="EMBL" id="KAG2306919.1"/>
    </source>
</evidence>
<comment type="caution">
    <text evidence="1">The sequence shown here is derived from an EMBL/GenBank/DDBJ whole genome shotgun (WGS) entry which is preliminary data.</text>
</comment>
<dbReference type="OrthoDB" id="10424023at2759"/>
<protein>
    <submittedName>
        <fullName evidence="1">Uncharacterized protein</fullName>
    </submittedName>
</protein>
<proteinExistence type="predicted"/>
<gene>
    <name evidence="1" type="ORF">Bca52824_026667</name>
</gene>
<organism evidence="1 2">
    <name type="scientific">Brassica carinata</name>
    <name type="common">Ethiopian mustard</name>
    <name type="synonym">Abyssinian cabbage</name>
    <dbReference type="NCBI Taxonomy" id="52824"/>
    <lineage>
        <taxon>Eukaryota</taxon>
        <taxon>Viridiplantae</taxon>
        <taxon>Streptophyta</taxon>
        <taxon>Embryophyta</taxon>
        <taxon>Tracheophyta</taxon>
        <taxon>Spermatophyta</taxon>
        <taxon>Magnoliopsida</taxon>
        <taxon>eudicotyledons</taxon>
        <taxon>Gunneridae</taxon>
        <taxon>Pentapetalae</taxon>
        <taxon>rosids</taxon>
        <taxon>malvids</taxon>
        <taxon>Brassicales</taxon>
        <taxon>Brassicaceae</taxon>
        <taxon>Brassiceae</taxon>
        <taxon>Brassica</taxon>
    </lineage>
</organism>
<reference evidence="1 2" key="1">
    <citation type="submission" date="2020-02" db="EMBL/GenBank/DDBJ databases">
        <authorList>
            <person name="Ma Q."/>
            <person name="Huang Y."/>
            <person name="Song X."/>
            <person name="Pei D."/>
        </authorList>
    </citation>
    <scope>NUCLEOTIDE SEQUENCE [LARGE SCALE GENOMIC DNA]</scope>
    <source>
        <strain evidence="1">Sxm20200214</strain>
        <tissue evidence="1">Leaf</tissue>
    </source>
</reference>
<dbReference type="Proteomes" id="UP000886595">
    <property type="component" value="Unassembled WGS sequence"/>
</dbReference>
<accession>A0A8X7SH36</accession>
<keyword evidence="2" id="KW-1185">Reference proteome</keyword>
<sequence length="63" mass="6769">MLLVMDIFGKLTGTIITQIPPDRILLSMASRFGFSGAASKLGYQSPKASTLLVAFCLLSFVKC</sequence>
<dbReference type="EMBL" id="JAAMPC010000006">
    <property type="protein sequence ID" value="KAG2306919.1"/>
    <property type="molecule type" value="Genomic_DNA"/>
</dbReference>
<name>A0A8X7SH36_BRACI</name>